<evidence type="ECO:0000256" key="3">
    <source>
        <dbReference type="ARBA" id="ARBA00022763"/>
    </source>
</evidence>
<evidence type="ECO:0000256" key="5">
    <source>
        <dbReference type="ARBA" id="ARBA00023204"/>
    </source>
</evidence>
<keyword evidence="4" id="KW-0378">Hydrolase</keyword>
<evidence type="ECO:0000256" key="2">
    <source>
        <dbReference type="ARBA" id="ARBA00022759"/>
    </source>
</evidence>
<dbReference type="SUPFAM" id="SSF52980">
    <property type="entry name" value="Restriction endonuclease-like"/>
    <property type="match status" value="1"/>
</dbReference>
<keyword evidence="1" id="KW-0540">Nuclease</keyword>
<dbReference type="Pfam" id="PF03852">
    <property type="entry name" value="Vsr"/>
    <property type="match status" value="1"/>
</dbReference>
<comment type="similarity">
    <text evidence="6">Belongs to the Vsr family.</text>
</comment>
<evidence type="ECO:0000256" key="6">
    <source>
        <dbReference type="ARBA" id="ARBA00029466"/>
    </source>
</evidence>
<dbReference type="InterPro" id="IPR004603">
    <property type="entry name" value="DNA_mismatch_endonuc_vsr"/>
</dbReference>
<name>A0ABU7PYA7_9ACTN</name>
<proteinExistence type="inferred from homology"/>
<evidence type="ECO:0000313" key="8">
    <source>
        <dbReference type="Proteomes" id="UP001354709"/>
    </source>
</evidence>
<keyword evidence="8" id="KW-1185">Reference proteome</keyword>
<dbReference type="RefSeq" id="WP_330810214.1">
    <property type="nucleotide sequence ID" value="NZ_JAZBJO010000011.1"/>
</dbReference>
<sequence length="143" mass="15657">MAANKGRDAKPERLPRSALHRKGLRYRVSARPIADLRRTTDVVFTKVRAAVFLYGYFVHICPRHHRATASPARSAPGSCRRHGPGFRRIFCCQNSARLVAGRGLGTRRPGGSGRVDQPSCERGRAGLAALPLGHPRRAVGELV</sequence>
<dbReference type="EMBL" id="JAZBJO010000011">
    <property type="protein sequence ID" value="MEE4594095.1"/>
    <property type="molecule type" value="Genomic_DNA"/>
</dbReference>
<dbReference type="InterPro" id="IPR011335">
    <property type="entry name" value="Restrct_endonuc-II-like"/>
</dbReference>
<protein>
    <submittedName>
        <fullName evidence="7">Uncharacterized protein</fullName>
    </submittedName>
</protein>
<gene>
    <name evidence="7" type="ORF">V2J94_19730</name>
</gene>
<reference evidence="7 8" key="1">
    <citation type="submission" date="2023-11" db="EMBL/GenBank/DDBJ databases">
        <title>30 novel species of actinomycetes from the DSMZ collection.</title>
        <authorList>
            <person name="Nouioui I."/>
        </authorList>
    </citation>
    <scope>NUCLEOTIDE SEQUENCE [LARGE SCALE GENOMIC DNA]</scope>
    <source>
        <strain evidence="7 8">DSM 41524</strain>
    </source>
</reference>
<organism evidence="7 8">
    <name type="scientific">Streptomyces asiaticus subsp. ignotus</name>
    <dbReference type="NCBI Taxonomy" id="3098222"/>
    <lineage>
        <taxon>Bacteria</taxon>
        <taxon>Bacillati</taxon>
        <taxon>Actinomycetota</taxon>
        <taxon>Actinomycetes</taxon>
        <taxon>Kitasatosporales</taxon>
        <taxon>Streptomycetaceae</taxon>
        <taxon>Streptomyces</taxon>
        <taxon>Streptomyces violaceusniger group</taxon>
    </lineage>
</organism>
<comment type="caution">
    <text evidence="7">The sequence shown here is derived from an EMBL/GenBank/DDBJ whole genome shotgun (WGS) entry which is preliminary data.</text>
</comment>
<evidence type="ECO:0000256" key="1">
    <source>
        <dbReference type="ARBA" id="ARBA00022722"/>
    </source>
</evidence>
<evidence type="ECO:0000256" key="4">
    <source>
        <dbReference type="ARBA" id="ARBA00022801"/>
    </source>
</evidence>
<accession>A0ABU7PYA7</accession>
<keyword evidence="3" id="KW-0227">DNA damage</keyword>
<keyword evidence="2" id="KW-0255">Endonuclease</keyword>
<keyword evidence="5" id="KW-0234">DNA repair</keyword>
<dbReference type="Gene3D" id="3.40.960.10">
    <property type="entry name" value="VSR Endonuclease"/>
    <property type="match status" value="1"/>
</dbReference>
<dbReference type="Proteomes" id="UP001354709">
    <property type="component" value="Unassembled WGS sequence"/>
</dbReference>
<evidence type="ECO:0000313" key="7">
    <source>
        <dbReference type="EMBL" id="MEE4594095.1"/>
    </source>
</evidence>